<accession>A0ABQ5JC07</accession>
<protein>
    <submittedName>
        <fullName evidence="2">Uncharacterized protein</fullName>
    </submittedName>
</protein>
<organism evidence="2 3">
    <name type="scientific">Tanacetum coccineum</name>
    <dbReference type="NCBI Taxonomy" id="301880"/>
    <lineage>
        <taxon>Eukaryota</taxon>
        <taxon>Viridiplantae</taxon>
        <taxon>Streptophyta</taxon>
        <taxon>Embryophyta</taxon>
        <taxon>Tracheophyta</taxon>
        <taxon>Spermatophyta</taxon>
        <taxon>Magnoliopsida</taxon>
        <taxon>eudicotyledons</taxon>
        <taxon>Gunneridae</taxon>
        <taxon>Pentapetalae</taxon>
        <taxon>asterids</taxon>
        <taxon>campanulids</taxon>
        <taxon>Asterales</taxon>
        <taxon>Asteraceae</taxon>
        <taxon>Asteroideae</taxon>
        <taxon>Anthemideae</taxon>
        <taxon>Anthemidinae</taxon>
        <taxon>Tanacetum</taxon>
    </lineage>
</organism>
<dbReference type="EMBL" id="BQNB010021788">
    <property type="protein sequence ID" value="GJU10077.1"/>
    <property type="molecule type" value="Genomic_DNA"/>
</dbReference>
<comment type="caution">
    <text evidence="2">The sequence shown here is derived from an EMBL/GenBank/DDBJ whole genome shotgun (WGS) entry which is preliminary data.</text>
</comment>
<reference evidence="2" key="1">
    <citation type="journal article" date="2022" name="Int. J. Mol. Sci.">
        <title>Draft Genome of Tanacetum Coccineum: Genomic Comparison of Closely Related Tanacetum-Family Plants.</title>
        <authorList>
            <person name="Yamashiro T."/>
            <person name="Shiraishi A."/>
            <person name="Nakayama K."/>
            <person name="Satake H."/>
        </authorList>
    </citation>
    <scope>NUCLEOTIDE SEQUENCE</scope>
</reference>
<sequence>MHEGARKDVEQAFGALKKEGARKDYFHYWNEMKGFNKVVEDAWREGPCNKTNAMGGDMSPNGTEEEEH</sequence>
<keyword evidence="3" id="KW-1185">Reference proteome</keyword>
<evidence type="ECO:0000313" key="2">
    <source>
        <dbReference type="EMBL" id="GJU10077.1"/>
    </source>
</evidence>
<name>A0ABQ5JC07_9ASTR</name>
<dbReference type="Proteomes" id="UP001151760">
    <property type="component" value="Unassembled WGS sequence"/>
</dbReference>
<evidence type="ECO:0000313" key="3">
    <source>
        <dbReference type="Proteomes" id="UP001151760"/>
    </source>
</evidence>
<evidence type="ECO:0000256" key="1">
    <source>
        <dbReference type="SAM" id="MobiDB-lite"/>
    </source>
</evidence>
<feature type="region of interest" description="Disordered" evidence="1">
    <location>
        <begin position="49"/>
        <end position="68"/>
    </location>
</feature>
<gene>
    <name evidence="2" type="ORF">Tco_1132473</name>
</gene>
<reference evidence="2" key="2">
    <citation type="submission" date="2022-01" db="EMBL/GenBank/DDBJ databases">
        <authorList>
            <person name="Yamashiro T."/>
            <person name="Shiraishi A."/>
            <person name="Satake H."/>
            <person name="Nakayama K."/>
        </authorList>
    </citation>
    <scope>NUCLEOTIDE SEQUENCE</scope>
</reference>
<proteinExistence type="predicted"/>